<protein>
    <submittedName>
        <fullName evidence="2">Uncharacterized protein</fullName>
    </submittedName>
</protein>
<keyword evidence="1" id="KW-1133">Transmembrane helix</keyword>
<organism evidence="2 3">
    <name type="scientific">Metschnikowia bicuspidata var. bicuspidata NRRL YB-4993</name>
    <dbReference type="NCBI Taxonomy" id="869754"/>
    <lineage>
        <taxon>Eukaryota</taxon>
        <taxon>Fungi</taxon>
        <taxon>Dikarya</taxon>
        <taxon>Ascomycota</taxon>
        <taxon>Saccharomycotina</taxon>
        <taxon>Pichiomycetes</taxon>
        <taxon>Metschnikowiaceae</taxon>
        <taxon>Metschnikowia</taxon>
    </lineage>
</organism>
<keyword evidence="1" id="KW-0472">Membrane</keyword>
<accession>A0A1A0HFM3</accession>
<keyword evidence="1" id="KW-0812">Transmembrane</keyword>
<dbReference type="RefSeq" id="XP_018713282.1">
    <property type="nucleotide sequence ID" value="XM_018859349.1"/>
</dbReference>
<gene>
    <name evidence="2" type="ORF">METBIDRAFT_92825</name>
</gene>
<evidence type="ECO:0000313" key="3">
    <source>
        <dbReference type="Proteomes" id="UP000092555"/>
    </source>
</evidence>
<reference evidence="2 3" key="1">
    <citation type="submission" date="2016-05" db="EMBL/GenBank/DDBJ databases">
        <title>Comparative genomics of biotechnologically important yeasts.</title>
        <authorList>
            <consortium name="DOE Joint Genome Institute"/>
            <person name="Riley R."/>
            <person name="Haridas S."/>
            <person name="Wolfe K.H."/>
            <person name="Lopes M.R."/>
            <person name="Hittinger C.T."/>
            <person name="Goker M."/>
            <person name="Salamov A."/>
            <person name="Wisecaver J."/>
            <person name="Long T.M."/>
            <person name="Aerts A.L."/>
            <person name="Barry K."/>
            <person name="Choi C."/>
            <person name="Clum A."/>
            <person name="Coughlan A.Y."/>
            <person name="Deshpande S."/>
            <person name="Douglass A.P."/>
            <person name="Hanson S.J."/>
            <person name="Klenk H.-P."/>
            <person name="LaButti K."/>
            <person name="Lapidus A."/>
            <person name="Lindquist E."/>
            <person name="Lipzen A."/>
            <person name="Meier-kolthoff J.P."/>
            <person name="Ohm R.A."/>
            <person name="Otillar R.P."/>
            <person name="Pangilinan J."/>
            <person name="Peng Y."/>
            <person name="Rokas A."/>
            <person name="Rosa C.A."/>
            <person name="Scheuner C."/>
            <person name="Sibirny A.A."/>
            <person name="Slot J.C."/>
            <person name="Stielow J.B."/>
            <person name="Sun H."/>
            <person name="Kurtzman C.P."/>
            <person name="Blackwell M."/>
            <person name="Grigoriev I.V."/>
            <person name="Jeffries T.W."/>
        </authorList>
    </citation>
    <scope>NUCLEOTIDE SEQUENCE [LARGE SCALE GENOMIC DNA]</scope>
    <source>
        <strain evidence="2 3">NRRL YB-4993</strain>
    </source>
</reference>
<dbReference type="AlphaFoldDB" id="A0A1A0HFM3"/>
<proteinExistence type="predicted"/>
<dbReference type="Proteomes" id="UP000092555">
    <property type="component" value="Unassembled WGS sequence"/>
</dbReference>
<evidence type="ECO:0000256" key="1">
    <source>
        <dbReference type="SAM" id="Phobius"/>
    </source>
</evidence>
<feature type="transmembrane region" description="Helical" evidence="1">
    <location>
        <begin position="26"/>
        <end position="45"/>
    </location>
</feature>
<sequence>MIFCFFQSSFFSMIFCFSHFHISSLFYMSLSSTLILLYPIHINYIATFPCPHSHIPILIIQYIAPSSVLLQLYLHVPASASSSSSVYIDTSHRHPIITFSLSTRRCILIFIS</sequence>
<dbReference type="EMBL" id="LXTC01000001">
    <property type="protein sequence ID" value="OBA22801.1"/>
    <property type="molecule type" value="Genomic_DNA"/>
</dbReference>
<dbReference type="GeneID" id="30032324"/>
<comment type="caution">
    <text evidence="2">The sequence shown here is derived from an EMBL/GenBank/DDBJ whole genome shotgun (WGS) entry which is preliminary data.</text>
</comment>
<keyword evidence="3" id="KW-1185">Reference proteome</keyword>
<evidence type="ECO:0000313" key="2">
    <source>
        <dbReference type="EMBL" id="OBA22801.1"/>
    </source>
</evidence>
<name>A0A1A0HFM3_9ASCO</name>
<feature type="transmembrane region" description="Helical" evidence="1">
    <location>
        <begin position="57"/>
        <end position="76"/>
    </location>
</feature>